<sequence>MAVPLEAQEASYLAPSEKIANRSISDFFTSMFIKCSHRQNQDEEMSLHPTSLQKQALLREAESFGKNFMEIARADLL</sequence>
<evidence type="ECO:0000313" key="2">
    <source>
        <dbReference type="Proteomes" id="UP000620262"/>
    </source>
</evidence>
<keyword evidence="2" id="KW-1185">Reference proteome</keyword>
<protein>
    <submittedName>
        <fullName evidence="1">Uncharacterized protein</fullName>
    </submittedName>
</protein>
<accession>A0ABR9IS39</accession>
<organism evidence="1 2">
    <name type="scientific">Rhizobium viscosum</name>
    <name type="common">Arthrobacter viscosus</name>
    <dbReference type="NCBI Taxonomy" id="1673"/>
    <lineage>
        <taxon>Bacteria</taxon>
        <taxon>Pseudomonadati</taxon>
        <taxon>Pseudomonadota</taxon>
        <taxon>Alphaproteobacteria</taxon>
        <taxon>Hyphomicrobiales</taxon>
        <taxon>Rhizobiaceae</taxon>
        <taxon>Rhizobium/Agrobacterium group</taxon>
        <taxon>Rhizobium</taxon>
    </lineage>
</organism>
<dbReference type="RefSeq" id="WP_192730822.1">
    <property type="nucleotide sequence ID" value="NZ_BAAAVL010000005.1"/>
</dbReference>
<dbReference type="EMBL" id="JADBEC010000001">
    <property type="protein sequence ID" value="MBE1506014.1"/>
    <property type="molecule type" value="Genomic_DNA"/>
</dbReference>
<proteinExistence type="predicted"/>
<gene>
    <name evidence="1" type="ORF">H4W29_003195</name>
</gene>
<name>A0ABR9IS39_RHIVS</name>
<evidence type="ECO:0000313" key="1">
    <source>
        <dbReference type="EMBL" id="MBE1506014.1"/>
    </source>
</evidence>
<dbReference type="Proteomes" id="UP000620262">
    <property type="component" value="Unassembled WGS sequence"/>
</dbReference>
<comment type="caution">
    <text evidence="1">The sequence shown here is derived from an EMBL/GenBank/DDBJ whole genome shotgun (WGS) entry which is preliminary data.</text>
</comment>
<reference evidence="1 2" key="1">
    <citation type="submission" date="2020-10" db="EMBL/GenBank/DDBJ databases">
        <title>Sequencing the genomes of 1000 actinobacteria strains.</title>
        <authorList>
            <person name="Klenk H.-P."/>
        </authorList>
    </citation>
    <scope>NUCLEOTIDE SEQUENCE [LARGE SCALE GENOMIC DNA]</scope>
    <source>
        <strain evidence="1 2">DSM 7307</strain>
    </source>
</reference>